<keyword evidence="1" id="KW-0813">Transport</keyword>
<reference evidence="3 4" key="1">
    <citation type="submission" date="2023-09" db="EMBL/GenBank/DDBJ databases">
        <title>Pangenome analysis of Batrachochytrium dendrobatidis and related Chytrids.</title>
        <authorList>
            <person name="Yacoub M.N."/>
            <person name="Stajich J.E."/>
            <person name="James T.Y."/>
        </authorList>
    </citation>
    <scope>NUCLEOTIDE SEQUENCE [LARGE SCALE GENOMIC DNA]</scope>
    <source>
        <strain evidence="3 4">JEL0888</strain>
    </source>
</reference>
<name>A0ABR4N2D5_9FUNG</name>
<evidence type="ECO:0000256" key="1">
    <source>
        <dbReference type="ARBA" id="ARBA00022448"/>
    </source>
</evidence>
<evidence type="ECO:0000313" key="3">
    <source>
        <dbReference type="EMBL" id="KAL2913688.1"/>
    </source>
</evidence>
<dbReference type="Gene3D" id="1.10.3520.10">
    <property type="entry name" value="Glycolipid transfer protein"/>
    <property type="match status" value="1"/>
</dbReference>
<dbReference type="InterPro" id="IPR014830">
    <property type="entry name" value="Glycolipid_transfer_prot_dom"/>
</dbReference>
<comment type="caution">
    <text evidence="3">The sequence shown here is derived from an EMBL/GenBank/DDBJ whole genome shotgun (WGS) entry which is preliminary data.</text>
</comment>
<dbReference type="Proteomes" id="UP001527925">
    <property type="component" value="Unassembled WGS sequence"/>
</dbReference>
<sequence>MATFFDSLPRQFSDVNVLAAESGIETLPFLQASEGLTRMFDTLGSAFSVVKSDVQGNITSATLQSLVEAEKAENKNTATVGLLWLKRALEFTALGLRRNVDNPGEELSASFHKAYDATLSKHHTFMVRGVFSASLFACPSRADFYKKLAGSDPNKMQGQLASWLGALENQVRIIDQFLRAKGIEK</sequence>
<feature type="domain" description="Glycolipid transfer protein" evidence="2">
    <location>
        <begin position="24"/>
        <end position="149"/>
    </location>
</feature>
<protein>
    <recommendedName>
        <fullName evidence="2">Glycolipid transfer protein domain-containing protein</fullName>
    </recommendedName>
</protein>
<dbReference type="InterPro" id="IPR036497">
    <property type="entry name" value="GLTP_sf"/>
</dbReference>
<dbReference type="EMBL" id="JADGIZ020000043">
    <property type="protein sequence ID" value="KAL2913688.1"/>
    <property type="molecule type" value="Genomic_DNA"/>
</dbReference>
<proteinExistence type="predicted"/>
<dbReference type="SUPFAM" id="SSF110004">
    <property type="entry name" value="Glycolipid transfer protein, GLTP"/>
    <property type="match status" value="1"/>
</dbReference>
<keyword evidence="4" id="KW-1185">Reference proteome</keyword>
<dbReference type="PANTHER" id="PTHR10219">
    <property type="entry name" value="GLYCOLIPID TRANSFER PROTEIN-RELATED"/>
    <property type="match status" value="1"/>
</dbReference>
<organism evidence="3 4">
    <name type="scientific">Polyrhizophydium stewartii</name>
    <dbReference type="NCBI Taxonomy" id="2732419"/>
    <lineage>
        <taxon>Eukaryota</taxon>
        <taxon>Fungi</taxon>
        <taxon>Fungi incertae sedis</taxon>
        <taxon>Chytridiomycota</taxon>
        <taxon>Chytridiomycota incertae sedis</taxon>
        <taxon>Chytridiomycetes</taxon>
        <taxon>Rhizophydiales</taxon>
        <taxon>Rhizophydiales incertae sedis</taxon>
        <taxon>Polyrhizophydium</taxon>
    </lineage>
</organism>
<accession>A0ABR4N2D5</accession>
<dbReference type="Pfam" id="PF08718">
    <property type="entry name" value="GLTP"/>
    <property type="match status" value="1"/>
</dbReference>
<gene>
    <name evidence="3" type="ORF">HK105_206848</name>
</gene>
<evidence type="ECO:0000313" key="4">
    <source>
        <dbReference type="Proteomes" id="UP001527925"/>
    </source>
</evidence>
<evidence type="ECO:0000259" key="2">
    <source>
        <dbReference type="Pfam" id="PF08718"/>
    </source>
</evidence>
<dbReference type="PANTHER" id="PTHR10219:SF25">
    <property type="entry name" value="PLECKSTRIN HOMOLOGY DOMAIN-CONTAINING FAMILY A MEMBER 8"/>
    <property type="match status" value="1"/>
</dbReference>